<name>A0A133U761_9EURY</name>
<evidence type="ECO:0000313" key="2">
    <source>
        <dbReference type="EMBL" id="KXA90025.1"/>
    </source>
</evidence>
<organism evidence="2 3">
    <name type="scientific">candidate division MSBL1 archaeon SCGC-AAA259A05</name>
    <dbReference type="NCBI Taxonomy" id="1698259"/>
    <lineage>
        <taxon>Archaea</taxon>
        <taxon>Methanobacteriati</taxon>
        <taxon>Methanobacteriota</taxon>
        <taxon>candidate division MSBL1</taxon>
    </lineage>
</organism>
<keyword evidence="1" id="KW-0812">Transmembrane</keyword>
<keyword evidence="3" id="KW-1185">Reference proteome</keyword>
<evidence type="ECO:0000256" key="1">
    <source>
        <dbReference type="SAM" id="Phobius"/>
    </source>
</evidence>
<keyword evidence="1" id="KW-0472">Membrane</keyword>
<reference evidence="2 3" key="1">
    <citation type="journal article" date="2016" name="Sci. Rep.">
        <title>Metabolic traits of an uncultured archaeal lineage -MSBL1- from brine pools of the Red Sea.</title>
        <authorList>
            <person name="Mwirichia R."/>
            <person name="Alam I."/>
            <person name="Rashid M."/>
            <person name="Vinu M."/>
            <person name="Ba-Alawi W."/>
            <person name="Anthony Kamau A."/>
            <person name="Kamanda Ngugi D."/>
            <person name="Goker M."/>
            <person name="Klenk H.P."/>
            <person name="Bajic V."/>
            <person name="Stingl U."/>
        </authorList>
    </citation>
    <scope>NUCLEOTIDE SEQUENCE [LARGE SCALE GENOMIC DNA]</scope>
    <source>
        <strain evidence="2">SCGC-AAA259A05</strain>
    </source>
</reference>
<dbReference type="AlphaFoldDB" id="A0A133U761"/>
<feature type="transmembrane region" description="Helical" evidence="1">
    <location>
        <begin position="16"/>
        <end position="37"/>
    </location>
</feature>
<protein>
    <submittedName>
        <fullName evidence="2">Uncharacterized protein</fullName>
    </submittedName>
</protein>
<dbReference type="Proteomes" id="UP000070163">
    <property type="component" value="Unassembled WGS sequence"/>
</dbReference>
<evidence type="ECO:0000313" key="3">
    <source>
        <dbReference type="Proteomes" id="UP000070163"/>
    </source>
</evidence>
<accession>A0A133U761</accession>
<comment type="caution">
    <text evidence="2">The sequence shown here is derived from an EMBL/GenBank/DDBJ whole genome shotgun (WGS) entry which is preliminary data.</text>
</comment>
<proteinExistence type="predicted"/>
<feature type="transmembrane region" description="Helical" evidence="1">
    <location>
        <begin position="117"/>
        <end position="136"/>
    </location>
</feature>
<keyword evidence="1" id="KW-1133">Transmembrane helix</keyword>
<sequence length="151" mass="15756">MNCLIIEIEGETLGKLSGGIILLLGFGILAAGACVLLKTEESTATWYYHKGNEVLGDIPGIGDFLQEGLGALTESPAEGDAIAKIGYKVIGIHHRIGIFDVAEADSWDEAKSIASNVGLVTSGFGVLLLLVGSLVVSSGEKETVVVKEKSR</sequence>
<gene>
    <name evidence="2" type="ORF">AKJ57_04580</name>
</gene>
<dbReference type="EMBL" id="LHXJ01000057">
    <property type="protein sequence ID" value="KXA90025.1"/>
    <property type="molecule type" value="Genomic_DNA"/>
</dbReference>